<proteinExistence type="predicted"/>
<sequence length="215" mass="22086">MRSARISMLAGIGAVALAGAFVAPGIATAAPSGSLGSLGSAAEATETGEVSYSPDERVTVTATGYDNCTVDFTLEAENSDAINWVADFRVDGEDATLPSDEGEFFGVYRPVVTNQEDAATALNEKYGEKYGWNVAVGENTVNLDELGIAPTEDGTHKVTFKMYRGSPAGGWDAVEAEGFSEPVTVSGCTTTAGEGAGLGSLDLFGSLGSLFGTEK</sequence>
<dbReference type="Proteomes" id="UP000317344">
    <property type="component" value="Chromosome"/>
</dbReference>
<organism evidence="2 3">
    <name type="scientific">Tomitella fengzijianii</name>
    <dbReference type="NCBI Taxonomy" id="2597660"/>
    <lineage>
        <taxon>Bacteria</taxon>
        <taxon>Bacillati</taxon>
        <taxon>Actinomycetota</taxon>
        <taxon>Actinomycetes</taxon>
        <taxon>Mycobacteriales</taxon>
        <taxon>Tomitella</taxon>
    </lineage>
</organism>
<evidence type="ECO:0000256" key="1">
    <source>
        <dbReference type="SAM" id="SignalP"/>
    </source>
</evidence>
<name>A0A516X5L6_9ACTN</name>
<gene>
    <name evidence="2" type="ORF">FO059_14680</name>
</gene>
<protein>
    <submittedName>
        <fullName evidence="2">Uncharacterized protein</fullName>
    </submittedName>
</protein>
<dbReference type="KEGG" id="toy:FO059_14680"/>
<keyword evidence="3" id="KW-1185">Reference proteome</keyword>
<feature type="chain" id="PRO_5022090023" evidence="1">
    <location>
        <begin position="30"/>
        <end position="215"/>
    </location>
</feature>
<dbReference type="EMBL" id="CP041765">
    <property type="protein sequence ID" value="QDQ98330.1"/>
    <property type="molecule type" value="Genomic_DNA"/>
</dbReference>
<feature type="signal peptide" evidence="1">
    <location>
        <begin position="1"/>
        <end position="29"/>
    </location>
</feature>
<reference evidence="2 3" key="1">
    <citation type="submission" date="2019-07" db="EMBL/GenBank/DDBJ databases">
        <title>Tomitella cavernea sp. nov., an actinomycete isolated from soil.</title>
        <authorList>
            <person name="Cheng J."/>
        </authorList>
    </citation>
    <scope>NUCLEOTIDE SEQUENCE [LARGE SCALE GENOMIC DNA]</scope>
    <source>
        <strain evidence="2 3">HY188</strain>
    </source>
</reference>
<dbReference type="OrthoDB" id="10018066at2"/>
<evidence type="ECO:0000313" key="3">
    <source>
        <dbReference type="Proteomes" id="UP000317344"/>
    </source>
</evidence>
<evidence type="ECO:0000313" key="2">
    <source>
        <dbReference type="EMBL" id="QDQ98330.1"/>
    </source>
</evidence>
<dbReference type="RefSeq" id="WP_143909735.1">
    <property type="nucleotide sequence ID" value="NZ_CP041765.1"/>
</dbReference>
<dbReference type="AlphaFoldDB" id="A0A516X5L6"/>
<keyword evidence="1" id="KW-0732">Signal</keyword>
<reference evidence="2 3" key="2">
    <citation type="submission" date="2019-07" db="EMBL/GenBank/DDBJ databases">
        <authorList>
            <person name="Huang Y."/>
        </authorList>
    </citation>
    <scope>NUCLEOTIDE SEQUENCE [LARGE SCALE GENOMIC DNA]</scope>
    <source>
        <strain evidence="2 3">HY188</strain>
    </source>
</reference>
<accession>A0A516X5L6</accession>